<dbReference type="PANTHER" id="PTHR46054:SF3">
    <property type="entry name" value="MATERNAL EFFECT PROTEIN STAUFEN"/>
    <property type="match status" value="1"/>
</dbReference>
<dbReference type="GO" id="GO:0043025">
    <property type="term" value="C:neuronal cell body"/>
    <property type="evidence" value="ECO:0007669"/>
    <property type="project" value="TreeGrafter"/>
</dbReference>
<dbReference type="SMR" id="A0A7I8X0U8"/>
<evidence type="ECO:0000259" key="4">
    <source>
        <dbReference type="PROSITE" id="PS50137"/>
    </source>
</evidence>
<proteinExistence type="predicted"/>
<dbReference type="GO" id="GO:0008298">
    <property type="term" value="P:intracellular mRNA localization"/>
    <property type="evidence" value="ECO:0007669"/>
    <property type="project" value="TreeGrafter"/>
</dbReference>
<dbReference type="GO" id="GO:0003729">
    <property type="term" value="F:mRNA binding"/>
    <property type="evidence" value="ECO:0007669"/>
    <property type="project" value="TreeGrafter"/>
</dbReference>
<dbReference type="EMBL" id="CAJFCV020000006">
    <property type="protein sequence ID" value="CAG9130194.1"/>
    <property type="molecule type" value="Genomic_DNA"/>
</dbReference>
<evidence type="ECO:0000313" key="5">
    <source>
        <dbReference type="EMBL" id="CAD5234420.1"/>
    </source>
</evidence>
<evidence type="ECO:0000313" key="6">
    <source>
        <dbReference type="Proteomes" id="UP000659654"/>
    </source>
</evidence>
<keyword evidence="1 2" id="KW-0694">RNA-binding</keyword>
<keyword evidence="6" id="KW-1185">Reference proteome</keyword>
<dbReference type="PANTHER" id="PTHR46054">
    <property type="entry name" value="MATERNAL EFFECT PROTEIN STAUFEN"/>
    <property type="match status" value="1"/>
</dbReference>
<dbReference type="AlphaFoldDB" id="A0A7I8X0U8"/>
<dbReference type="SMART" id="SM00358">
    <property type="entry name" value="DSRM"/>
    <property type="match status" value="3"/>
</dbReference>
<dbReference type="GO" id="GO:0035418">
    <property type="term" value="P:protein localization to synapse"/>
    <property type="evidence" value="ECO:0007669"/>
    <property type="project" value="TreeGrafter"/>
</dbReference>
<dbReference type="FunFam" id="3.30.160.20:FF:000007">
    <property type="entry name" value="Double-stranded RNA-binding protein Staufen homolog 1"/>
    <property type="match status" value="1"/>
</dbReference>
<reference evidence="5" key="1">
    <citation type="submission" date="2020-09" db="EMBL/GenBank/DDBJ databases">
        <authorList>
            <person name="Kikuchi T."/>
        </authorList>
    </citation>
    <scope>NUCLEOTIDE SEQUENCE</scope>
    <source>
        <strain evidence="5">Ka4C1</strain>
    </source>
</reference>
<dbReference type="CDD" id="cd19857">
    <property type="entry name" value="DSRM_STAU_rpt1"/>
    <property type="match status" value="1"/>
</dbReference>
<dbReference type="OrthoDB" id="10037267at2759"/>
<evidence type="ECO:0000256" key="1">
    <source>
        <dbReference type="ARBA" id="ARBA00022884"/>
    </source>
</evidence>
<dbReference type="SUPFAM" id="SSF54768">
    <property type="entry name" value="dsRNA-binding domain-like"/>
    <property type="match status" value="3"/>
</dbReference>
<dbReference type="InterPro" id="IPR051740">
    <property type="entry name" value="DRBM-containing_protein"/>
</dbReference>
<protein>
    <submittedName>
        <fullName evidence="5">(pine wood nematode) hypothetical protein</fullName>
    </submittedName>
</protein>
<evidence type="ECO:0000256" key="2">
    <source>
        <dbReference type="PROSITE-ProRule" id="PRU00266"/>
    </source>
</evidence>
<dbReference type="InterPro" id="IPR014720">
    <property type="entry name" value="dsRBD_dom"/>
</dbReference>
<dbReference type="GO" id="GO:0005886">
    <property type="term" value="C:plasma membrane"/>
    <property type="evidence" value="ECO:0007669"/>
    <property type="project" value="TreeGrafter"/>
</dbReference>
<dbReference type="GO" id="GO:0007281">
    <property type="term" value="P:germ cell development"/>
    <property type="evidence" value="ECO:0007669"/>
    <property type="project" value="TreeGrafter"/>
</dbReference>
<comment type="caution">
    <text evidence="5">The sequence shown here is derived from an EMBL/GenBank/DDBJ whole genome shotgun (WGS) entry which is preliminary data.</text>
</comment>
<accession>A0A7I8X0U8</accession>
<dbReference type="Proteomes" id="UP000659654">
    <property type="component" value="Unassembled WGS sequence"/>
</dbReference>
<feature type="compositionally biased region" description="Low complexity" evidence="3">
    <location>
        <begin position="351"/>
        <end position="364"/>
    </location>
</feature>
<dbReference type="CDD" id="cd19860">
    <property type="entry name" value="DSRM_STAU_rpt4"/>
    <property type="match status" value="1"/>
</dbReference>
<feature type="domain" description="DRBM" evidence="4">
    <location>
        <begin position="500"/>
        <end position="568"/>
    </location>
</feature>
<dbReference type="GO" id="GO:0032839">
    <property type="term" value="C:dendrite cytoplasm"/>
    <property type="evidence" value="ECO:0007669"/>
    <property type="project" value="GOC"/>
</dbReference>
<evidence type="ECO:0000256" key="3">
    <source>
        <dbReference type="SAM" id="MobiDB-lite"/>
    </source>
</evidence>
<name>A0A7I8X0U8_BURXY</name>
<feature type="compositionally biased region" description="Basic and acidic residues" evidence="3">
    <location>
        <begin position="334"/>
        <end position="350"/>
    </location>
</feature>
<feature type="domain" description="DRBM" evidence="4">
    <location>
        <begin position="381"/>
        <end position="454"/>
    </location>
</feature>
<gene>
    <name evidence="5" type="ORF">BXYJ_LOCUS14511</name>
</gene>
<feature type="region of interest" description="Disordered" evidence="3">
    <location>
        <begin position="334"/>
        <end position="377"/>
    </location>
</feature>
<sequence length="890" mass="98707">MYLNCFRGTSLDINSLCGVSNNIKVFPDLSELVKMVETGRKSDLLELFSSLSFQDSSPKKSQQNYHPQPWCGKHVNEEVSSPKNVYNYAANVVSEKTPMCQIAELARHHKLKHEYVLLDESGPAHKKKFSVKLVLKVGEEYEGSGPSIKKAQQSAAENALENSKLEKPPKRNHKNKNDNNPVWLLFNVANQLGIDVKFDHTQVYPKNTGGVTNYAPNTFNKQLPYFNGPPGMNGWNSMMNPPPSNVAYPPVGVYPRMFWRSPMFMPPSQPMVNNTAPQRNGKAKNEVYHRCSFILSDGTFHKGAGKTLGFAKTEAATKALFHLRPLLAEQEAKLRKEDGDGIDEERRKTDSSSGESDNELNNNNDNKENNLVLRKKKKKKSVVSEIHEAAFRLKMNVELELLTQAGEPHSRTYTMRCRLTSPKNSQVLEAEGIGTSKKSAKQNACKNLLEKIATLENDPVYLASLIVKSAVNKKGVNKESKRKTIVKDMKMDPQYGHHINPISRLIQVTQARKEQDPVFKLIGEHGQNRYREFVVEVKCMDQVQTGMGQNKKLAKRAAAEAMLSAIGYVKPMPQPGKSLLKKKSCDDIKPVMNEIGVFDASELGNQSPVDIAGKEKLASPVMETFEDVETSLTKGPPTDVGDDFPVIHRVRADSEKLPSEMAPIPSERRRVTFSTKVAECPPPEDSNYPASSVTLLKSEVVVAPKLKKRGRDSKKALSSAEKASVAAICRLFLSYPQAENTRSGFVQADNPIFNISVPVNKDKSHLLVKSSFIDINLFATPLSPLPIVSSDTITFPSQPPVIPICDNYETNGFVVKDAKWLLEVLAKIFKFTVSYSDFPKATDSENFFSIVTVGLDKPILLPGTGPDEDGAHLDAAYHGIEALGQLDKGN</sequence>
<dbReference type="GO" id="GO:0098964">
    <property type="term" value="P:anterograde dendritic transport of messenger ribonucleoprotein complex"/>
    <property type="evidence" value="ECO:0007669"/>
    <property type="project" value="TreeGrafter"/>
</dbReference>
<dbReference type="PROSITE" id="PS50137">
    <property type="entry name" value="DS_RBD"/>
    <property type="match status" value="3"/>
</dbReference>
<organism evidence="5 6">
    <name type="scientific">Bursaphelenchus xylophilus</name>
    <name type="common">Pinewood nematode worm</name>
    <name type="synonym">Aphelenchoides xylophilus</name>
    <dbReference type="NCBI Taxonomy" id="6326"/>
    <lineage>
        <taxon>Eukaryota</taxon>
        <taxon>Metazoa</taxon>
        <taxon>Ecdysozoa</taxon>
        <taxon>Nematoda</taxon>
        <taxon>Chromadorea</taxon>
        <taxon>Rhabditida</taxon>
        <taxon>Tylenchina</taxon>
        <taxon>Tylenchomorpha</taxon>
        <taxon>Aphelenchoidea</taxon>
        <taxon>Aphelenchoididae</taxon>
        <taxon>Bursaphelenchus</taxon>
    </lineage>
</organism>
<dbReference type="Proteomes" id="UP000582659">
    <property type="component" value="Unassembled WGS sequence"/>
</dbReference>
<feature type="region of interest" description="Disordered" evidence="3">
    <location>
        <begin position="143"/>
        <end position="179"/>
    </location>
</feature>
<dbReference type="Gene3D" id="3.30.160.20">
    <property type="match status" value="4"/>
</dbReference>
<dbReference type="Pfam" id="PF00035">
    <property type="entry name" value="dsrm"/>
    <property type="match status" value="3"/>
</dbReference>
<feature type="domain" description="DRBM" evidence="4">
    <location>
        <begin position="97"/>
        <end position="165"/>
    </location>
</feature>
<dbReference type="EMBL" id="CAJFDI010000006">
    <property type="protein sequence ID" value="CAD5234420.1"/>
    <property type="molecule type" value="Genomic_DNA"/>
</dbReference>
<dbReference type="GO" id="GO:0003725">
    <property type="term" value="F:double-stranded RNA binding"/>
    <property type="evidence" value="ECO:0007669"/>
    <property type="project" value="TreeGrafter"/>
</dbReference>
<dbReference type="GO" id="GO:0010494">
    <property type="term" value="C:cytoplasmic stress granule"/>
    <property type="evidence" value="ECO:0007669"/>
    <property type="project" value="TreeGrafter"/>
</dbReference>